<comment type="similarity">
    <text evidence="2">Belongs to the IQD family.</text>
</comment>
<dbReference type="PANTHER" id="PTHR32295">
    <property type="entry name" value="IQ-DOMAIN 5-RELATED"/>
    <property type="match status" value="1"/>
</dbReference>
<dbReference type="Gene3D" id="1.20.5.190">
    <property type="match status" value="1"/>
</dbReference>
<protein>
    <submittedName>
        <fullName evidence="7">Protein IQ-DOMAIN 1 isoform X1</fullName>
    </submittedName>
</protein>
<feature type="region of interest" description="Disordered" evidence="4">
    <location>
        <begin position="1"/>
        <end position="73"/>
    </location>
</feature>
<gene>
    <name evidence="7" type="primary">LOC106776227</name>
</gene>
<keyword evidence="6" id="KW-1185">Reference proteome</keyword>
<dbReference type="RefSeq" id="XP_014519097.1">
    <property type="nucleotide sequence ID" value="XM_014663611.2"/>
</dbReference>
<feature type="compositionally biased region" description="Polar residues" evidence="4">
    <location>
        <begin position="391"/>
        <end position="400"/>
    </location>
</feature>
<dbReference type="GeneID" id="106776227"/>
<dbReference type="GO" id="GO:0005516">
    <property type="term" value="F:calmodulin binding"/>
    <property type="evidence" value="ECO:0007669"/>
    <property type="project" value="UniProtKB-KW"/>
</dbReference>
<feature type="domain" description="DUF4005" evidence="5">
    <location>
        <begin position="347"/>
        <end position="402"/>
    </location>
</feature>
<feature type="compositionally biased region" description="Basic and acidic residues" evidence="4">
    <location>
        <begin position="25"/>
        <end position="54"/>
    </location>
</feature>
<evidence type="ECO:0000256" key="4">
    <source>
        <dbReference type="SAM" id="MobiDB-lite"/>
    </source>
</evidence>
<comment type="subunit">
    <text evidence="3">Binds to multiple calmodulin (CaM) in the presence of Ca(2+) and CaM-like proteins.</text>
</comment>
<evidence type="ECO:0000313" key="7">
    <source>
        <dbReference type="RefSeq" id="XP_014519097.1"/>
    </source>
</evidence>
<evidence type="ECO:0000259" key="5">
    <source>
        <dbReference type="Pfam" id="PF13178"/>
    </source>
</evidence>
<evidence type="ECO:0000256" key="1">
    <source>
        <dbReference type="ARBA" id="ARBA00022860"/>
    </source>
</evidence>
<dbReference type="InterPro" id="IPR025064">
    <property type="entry name" value="DUF4005"/>
</dbReference>
<evidence type="ECO:0000313" key="6">
    <source>
        <dbReference type="Proteomes" id="UP000087766"/>
    </source>
</evidence>
<dbReference type="CDD" id="cd23767">
    <property type="entry name" value="IQCD"/>
    <property type="match status" value="1"/>
</dbReference>
<dbReference type="Proteomes" id="UP000087766">
    <property type="component" value="Chromosome 10"/>
</dbReference>
<dbReference type="Pfam" id="PF00612">
    <property type="entry name" value="IQ"/>
    <property type="match status" value="2"/>
</dbReference>
<proteinExistence type="inferred from homology"/>
<dbReference type="OrthoDB" id="1915057at2759"/>
<evidence type="ECO:0000256" key="3">
    <source>
        <dbReference type="ARBA" id="ARBA00024378"/>
    </source>
</evidence>
<reference evidence="6" key="1">
    <citation type="journal article" date="2014" name="Nat. Commun.">
        <title>Genome sequence of mungbean and insights into evolution within Vigna species.</title>
        <authorList>
            <person name="Kang Y.J."/>
            <person name="Kim S.K."/>
            <person name="Kim M.Y."/>
            <person name="Lestari P."/>
            <person name="Kim K.H."/>
            <person name="Ha B.K."/>
            <person name="Jun T.H."/>
            <person name="Hwang W.J."/>
            <person name="Lee T."/>
            <person name="Lee J."/>
            <person name="Shim S."/>
            <person name="Yoon M.Y."/>
            <person name="Jang Y.E."/>
            <person name="Han K.S."/>
            <person name="Taeprayoon P."/>
            <person name="Yoon N."/>
            <person name="Somta P."/>
            <person name="Tanya P."/>
            <person name="Kim K.S."/>
            <person name="Gwag J.G."/>
            <person name="Moon J.K."/>
            <person name="Lee Y.H."/>
            <person name="Park B.S."/>
            <person name="Bombarely A."/>
            <person name="Doyle J.J."/>
            <person name="Jackson S.A."/>
            <person name="Schafleitner R."/>
            <person name="Srinives P."/>
            <person name="Varshney R.K."/>
            <person name="Lee S.H."/>
        </authorList>
    </citation>
    <scope>NUCLEOTIDE SEQUENCE [LARGE SCALE GENOMIC DNA]</scope>
    <source>
        <strain evidence="6">cv. VC1973A</strain>
    </source>
</reference>
<name>A0A1S3VLK5_VIGRR</name>
<dbReference type="Pfam" id="PF13178">
    <property type="entry name" value="DUF4005"/>
    <property type="match status" value="1"/>
</dbReference>
<keyword evidence="1" id="KW-0112">Calmodulin-binding</keyword>
<dbReference type="SMART" id="SM00015">
    <property type="entry name" value="IQ"/>
    <property type="match status" value="2"/>
</dbReference>
<feature type="region of interest" description="Disordered" evidence="4">
    <location>
        <begin position="382"/>
        <end position="429"/>
    </location>
</feature>
<dbReference type="AlphaFoldDB" id="A0A1S3VLK5"/>
<dbReference type="PANTHER" id="PTHR32295:SF233">
    <property type="entry name" value="IQ CALMODULIN-BINDING MOTIF PROTEIN"/>
    <property type="match status" value="1"/>
</dbReference>
<sequence length="462" mass="51874">MGKKGASWFSSVKKVFKSSSNKDSPVPEKKKDNKKEEQWQLHEAPEEVSLEHFPAESSPDITNEGSATSTPVTEDRSHAMAFAAATAAAAEAAVAAAQAAARVVRLAGYGRQSTEERAAILIQSYYRGYLARRALRALKGLVRLQALVRGHNVRKQAQMTMRCMHALVRVQARVRARRLQLTQEKFQRRVEEQVQRGLEEQEQPKLLLSPIKMLDMDTWDNRRQSSQQIKENNFRKHEAAMKRERALAYAFNCQQQKQNPNDDDVGSYSNERERAEMDWNWLERWMLSQSQNSRHFGSRENLYRTLATATSTTDDMSEEKTVEIDMAATLDSAHANMGLIHQESFDTSPISNRYHQRHHSAGVPSYMAPTQSAKAKARNQGLFKNRGSPGPNWNSSTRRSSVLGLGCDSTSSGGPTAAHGFPRSPSPKINEIRLQSRRISGSSPDNVHIEDWALPLGTSGWT</sequence>
<feature type="compositionally biased region" description="Low complexity" evidence="4">
    <location>
        <begin position="7"/>
        <end position="24"/>
    </location>
</feature>
<reference evidence="7" key="2">
    <citation type="submission" date="2025-08" db="UniProtKB">
        <authorList>
            <consortium name="RefSeq"/>
        </authorList>
    </citation>
    <scope>IDENTIFICATION</scope>
    <source>
        <tissue evidence="7">Leaf</tissue>
    </source>
</reference>
<dbReference type="KEGG" id="vra:106776227"/>
<accession>A0A1S3VLK5</accession>
<dbReference type="InterPro" id="IPR000048">
    <property type="entry name" value="IQ_motif_EF-hand-BS"/>
</dbReference>
<evidence type="ECO:0000256" key="2">
    <source>
        <dbReference type="ARBA" id="ARBA00024341"/>
    </source>
</evidence>
<dbReference type="PROSITE" id="PS50096">
    <property type="entry name" value="IQ"/>
    <property type="match status" value="2"/>
</dbReference>
<dbReference type="STRING" id="3916.A0A1S3VLK5"/>
<organism evidence="6 7">
    <name type="scientific">Vigna radiata var. radiata</name>
    <name type="common">Mung bean</name>
    <name type="synonym">Phaseolus aureus</name>
    <dbReference type="NCBI Taxonomy" id="3916"/>
    <lineage>
        <taxon>Eukaryota</taxon>
        <taxon>Viridiplantae</taxon>
        <taxon>Streptophyta</taxon>
        <taxon>Embryophyta</taxon>
        <taxon>Tracheophyta</taxon>
        <taxon>Spermatophyta</taxon>
        <taxon>Magnoliopsida</taxon>
        <taxon>eudicotyledons</taxon>
        <taxon>Gunneridae</taxon>
        <taxon>Pentapetalae</taxon>
        <taxon>rosids</taxon>
        <taxon>fabids</taxon>
        <taxon>Fabales</taxon>
        <taxon>Fabaceae</taxon>
        <taxon>Papilionoideae</taxon>
        <taxon>50 kb inversion clade</taxon>
        <taxon>NPAAA clade</taxon>
        <taxon>indigoferoid/millettioid clade</taxon>
        <taxon>Phaseoleae</taxon>
        <taxon>Vigna</taxon>
    </lineage>
</organism>
<feature type="compositionally biased region" description="Polar residues" evidence="4">
    <location>
        <begin position="59"/>
        <end position="72"/>
    </location>
</feature>